<keyword evidence="2" id="KW-0833">Ubl conjugation pathway</keyword>
<feature type="compositionally biased region" description="Pro residues" evidence="5">
    <location>
        <begin position="58"/>
        <end position="68"/>
    </location>
</feature>
<dbReference type="CDD" id="cd16119">
    <property type="entry name" value="UBX_UBXN6"/>
    <property type="match status" value="1"/>
</dbReference>
<accession>A0AA39AJ93</accession>
<gene>
    <name evidence="8" type="ORF">PVL29_000512</name>
</gene>
<evidence type="ECO:0000313" key="9">
    <source>
        <dbReference type="Proteomes" id="UP001168098"/>
    </source>
</evidence>
<feature type="compositionally biased region" description="Polar residues" evidence="5">
    <location>
        <begin position="84"/>
        <end position="95"/>
    </location>
</feature>
<evidence type="ECO:0008006" key="10">
    <source>
        <dbReference type="Google" id="ProtNLM"/>
    </source>
</evidence>
<dbReference type="PANTHER" id="PTHR47694">
    <property type="entry name" value="PLANT UBX DOMAIN-CONTAINING PROTEIN 2"/>
    <property type="match status" value="1"/>
</dbReference>
<dbReference type="AlphaFoldDB" id="A0AA39AJ93"/>
<feature type="domain" description="UBX" evidence="6">
    <location>
        <begin position="357"/>
        <end position="441"/>
    </location>
</feature>
<evidence type="ECO:0000256" key="3">
    <source>
        <dbReference type="ARBA" id="ARBA00023136"/>
    </source>
</evidence>
<keyword evidence="4" id="KW-0863">Zinc-finger</keyword>
<dbReference type="InterPro" id="IPR001012">
    <property type="entry name" value="UBX_dom"/>
</dbReference>
<evidence type="ECO:0000256" key="5">
    <source>
        <dbReference type="SAM" id="MobiDB-lite"/>
    </source>
</evidence>
<feature type="domain" description="C2H2-type" evidence="7">
    <location>
        <begin position="123"/>
        <end position="152"/>
    </location>
</feature>
<dbReference type="InterPro" id="IPR029071">
    <property type="entry name" value="Ubiquitin-like_domsf"/>
</dbReference>
<dbReference type="FunFam" id="3.10.20.90:FF:000185">
    <property type="entry name" value="UBX domain-containing protein 6"/>
    <property type="match status" value="1"/>
</dbReference>
<protein>
    <recommendedName>
        <fullName evidence="10">Plant UBX domain-containing protein 2</fullName>
    </recommendedName>
</protein>
<comment type="subcellular location">
    <subcellularLocation>
        <location evidence="1">Membrane</location>
        <topology evidence="1">Peripheral membrane protein</topology>
    </subcellularLocation>
</comment>
<reference evidence="8 9" key="1">
    <citation type="journal article" date="2023" name="BMC Biotechnol.">
        <title>Vitis rotundifolia cv Carlos genome sequencing.</title>
        <authorList>
            <person name="Huff M."/>
            <person name="Hulse-Kemp A."/>
            <person name="Scheffler B."/>
            <person name="Youngblood R."/>
            <person name="Simpson S."/>
            <person name="Babiker E."/>
            <person name="Staton M."/>
        </authorList>
    </citation>
    <scope>NUCLEOTIDE SEQUENCE [LARGE SCALE GENOMIC DNA]</scope>
    <source>
        <tissue evidence="8">Leaf</tissue>
    </source>
</reference>
<dbReference type="Gene3D" id="3.10.20.90">
    <property type="entry name" value="Phosphatidylinositol 3-kinase Catalytic Subunit, Chain A, domain 1"/>
    <property type="match status" value="1"/>
</dbReference>
<evidence type="ECO:0000313" key="8">
    <source>
        <dbReference type="EMBL" id="KAJ9708511.1"/>
    </source>
</evidence>
<dbReference type="PANTHER" id="PTHR47694:SF1">
    <property type="entry name" value="PLANT UBX DOMAIN-CONTAINING PROTEIN 2"/>
    <property type="match status" value="1"/>
</dbReference>
<sequence>MDDVKDKVKGFMKKVNNPFSSSSSGKFKGHGRVLGSSSSGPSNPIHTRPSLPVETKPKPPSVAPPNPRTVPQTTLASDQRESNSDQNKSNFQHNSKPVEGFDPFDSLITSGKRSKHGYSLNVFECPICGQSFTSEEETTIHVDSCVNSGVERNDNQHSSELSNGDNGSTELEDRVGVFLSGKPSEGSVEVVLKLLRNIAKEPGNAKFRRIRMGNPKIREAIGEVVGGVELLECVGFQLREEDGEMWAVMESATKDHIVLINMAVSLLEPQKMENSSSPISAADVEEPVELKKVDRQIRVFFSVPESVAAKIELPDSFFNLSIGELKREADARKKKIAESQLLIPKSYKEKQAKIARRRYTKTVIRVQFPDGVVLQGVFSPWEPTTALYEFVSSALKEPCLEFDLLHPVVIKRRVIPHFPAAGDRATTLDEEELVPSALIKFKPIETDSVVFTGLRNELLEISEPLINDSAVAQA</sequence>
<feature type="region of interest" description="Disordered" evidence="5">
    <location>
        <begin position="1"/>
        <end position="103"/>
    </location>
</feature>
<dbReference type="Pfam" id="PF00789">
    <property type="entry name" value="UBX"/>
    <property type="match status" value="1"/>
</dbReference>
<dbReference type="Pfam" id="PF09409">
    <property type="entry name" value="PUB"/>
    <property type="match status" value="1"/>
</dbReference>
<dbReference type="SUPFAM" id="SSF143503">
    <property type="entry name" value="PUG domain-like"/>
    <property type="match status" value="1"/>
</dbReference>
<dbReference type="GO" id="GO:0016020">
    <property type="term" value="C:membrane"/>
    <property type="evidence" value="ECO:0007669"/>
    <property type="project" value="UniProtKB-SubCell"/>
</dbReference>
<evidence type="ECO:0000256" key="2">
    <source>
        <dbReference type="ARBA" id="ARBA00022786"/>
    </source>
</evidence>
<dbReference type="PROSITE" id="PS50157">
    <property type="entry name" value="ZINC_FINGER_C2H2_2"/>
    <property type="match status" value="1"/>
</dbReference>
<evidence type="ECO:0000256" key="4">
    <source>
        <dbReference type="PROSITE-ProRule" id="PRU00042"/>
    </source>
</evidence>
<dbReference type="SUPFAM" id="SSF54236">
    <property type="entry name" value="Ubiquitin-like"/>
    <property type="match status" value="1"/>
</dbReference>
<keyword evidence="9" id="KW-1185">Reference proteome</keyword>
<evidence type="ECO:0000259" key="6">
    <source>
        <dbReference type="PROSITE" id="PS50033"/>
    </source>
</evidence>
<name>A0AA39AJ93_VITRO</name>
<dbReference type="InterPro" id="IPR036339">
    <property type="entry name" value="PUB-like_dom_sf"/>
</dbReference>
<dbReference type="GO" id="GO:0008270">
    <property type="term" value="F:zinc ion binding"/>
    <property type="evidence" value="ECO:0007669"/>
    <property type="project" value="UniProtKB-KW"/>
</dbReference>
<proteinExistence type="predicted"/>
<dbReference type="CDD" id="cd09212">
    <property type="entry name" value="PUB"/>
    <property type="match status" value="1"/>
</dbReference>
<dbReference type="PROSITE" id="PS50033">
    <property type="entry name" value="UBX"/>
    <property type="match status" value="1"/>
</dbReference>
<evidence type="ECO:0000259" key="7">
    <source>
        <dbReference type="PROSITE" id="PS50157"/>
    </source>
</evidence>
<dbReference type="InterPro" id="IPR013087">
    <property type="entry name" value="Znf_C2H2_type"/>
</dbReference>
<keyword evidence="4" id="KW-0862">Zinc</keyword>
<comment type="caution">
    <text evidence="8">The sequence shown here is derived from an EMBL/GenBank/DDBJ whole genome shotgun (WGS) entry which is preliminary data.</text>
</comment>
<dbReference type="GO" id="GO:0050832">
    <property type="term" value="P:defense response to fungus"/>
    <property type="evidence" value="ECO:0007669"/>
    <property type="project" value="TreeGrafter"/>
</dbReference>
<feature type="compositionally biased region" description="Polar residues" evidence="5">
    <location>
        <begin position="35"/>
        <end position="45"/>
    </location>
</feature>
<organism evidence="8 9">
    <name type="scientific">Vitis rotundifolia</name>
    <name type="common">Muscadine grape</name>
    <dbReference type="NCBI Taxonomy" id="103349"/>
    <lineage>
        <taxon>Eukaryota</taxon>
        <taxon>Viridiplantae</taxon>
        <taxon>Streptophyta</taxon>
        <taxon>Embryophyta</taxon>
        <taxon>Tracheophyta</taxon>
        <taxon>Spermatophyta</taxon>
        <taxon>Magnoliopsida</taxon>
        <taxon>eudicotyledons</taxon>
        <taxon>Gunneridae</taxon>
        <taxon>Pentapetalae</taxon>
        <taxon>rosids</taxon>
        <taxon>Vitales</taxon>
        <taxon>Vitaceae</taxon>
        <taxon>Viteae</taxon>
        <taxon>Vitis</taxon>
    </lineage>
</organism>
<dbReference type="EMBL" id="JARBHA010000001">
    <property type="protein sequence ID" value="KAJ9708511.1"/>
    <property type="molecule type" value="Genomic_DNA"/>
</dbReference>
<evidence type="ECO:0000256" key="1">
    <source>
        <dbReference type="ARBA" id="ARBA00004170"/>
    </source>
</evidence>
<keyword evidence="4" id="KW-0479">Metal-binding</keyword>
<dbReference type="Proteomes" id="UP001168098">
    <property type="component" value="Unassembled WGS sequence"/>
</dbReference>
<dbReference type="Gene3D" id="1.20.58.2190">
    <property type="match status" value="1"/>
</dbReference>
<dbReference type="SMART" id="SM00580">
    <property type="entry name" value="PUG"/>
    <property type="match status" value="1"/>
</dbReference>
<keyword evidence="3" id="KW-0472">Membrane</keyword>
<dbReference type="InterPro" id="IPR018997">
    <property type="entry name" value="PUB_domain"/>
</dbReference>